<proteinExistence type="predicted"/>
<name>A0ABR7ETX2_9FIRM</name>
<reference evidence="5 6" key="1">
    <citation type="submission" date="2020-08" db="EMBL/GenBank/DDBJ databases">
        <title>Genome public.</title>
        <authorList>
            <person name="Liu C."/>
            <person name="Sun Q."/>
        </authorList>
    </citation>
    <scope>NUCLEOTIDE SEQUENCE [LARGE SCALE GENOMIC DNA]</scope>
    <source>
        <strain evidence="5 6">NSJ-36</strain>
    </source>
</reference>
<organism evidence="5 6">
    <name type="scientific">Dorea hominis</name>
    <dbReference type="NCBI Taxonomy" id="2763040"/>
    <lineage>
        <taxon>Bacteria</taxon>
        <taxon>Bacillati</taxon>
        <taxon>Bacillota</taxon>
        <taxon>Clostridia</taxon>
        <taxon>Lachnospirales</taxon>
        <taxon>Lachnospiraceae</taxon>
        <taxon>Dorea</taxon>
    </lineage>
</organism>
<dbReference type="InterPro" id="IPR032524">
    <property type="entry name" value="ABC_tran_C"/>
</dbReference>
<feature type="coiled-coil region" evidence="3">
    <location>
        <begin position="86"/>
        <end position="113"/>
    </location>
</feature>
<accession>A0ABR7ETX2</accession>
<dbReference type="InterPro" id="IPR051309">
    <property type="entry name" value="ABCF_ATPase"/>
</dbReference>
<dbReference type="CDD" id="cd03221">
    <property type="entry name" value="ABCF_EF-3"/>
    <property type="match status" value="2"/>
</dbReference>
<protein>
    <submittedName>
        <fullName evidence="5">ABC-F family ATP-binding cassette domain-containing protein</fullName>
    </submittedName>
</protein>
<evidence type="ECO:0000256" key="3">
    <source>
        <dbReference type="SAM" id="Coils"/>
    </source>
</evidence>
<gene>
    <name evidence="5" type="ORF">H8S07_02230</name>
</gene>
<feature type="domain" description="ABC transporter" evidence="4">
    <location>
        <begin position="328"/>
        <end position="541"/>
    </location>
</feature>
<evidence type="ECO:0000256" key="2">
    <source>
        <dbReference type="ARBA" id="ARBA00022840"/>
    </source>
</evidence>
<dbReference type="SUPFAM" id="SSF52540">
    <property type="entry name" value="P-loop containing nucleoside triphosphate hydrolases"/>
    <property type="match status" value="2"/>
</dbReference>
<feature type="coiled-coil region" evidence="3">
    <location>
        <begin position="567"/>
        <end position="634"/>
    </location>
</feature>
<evidence type="ECO:0000313" key="6">
    <source>
        <dbReference type="Proteomes" id="UP000647235"/>
    </source>
</evidence>
<keyword evidence="2 5" id="KW-0067">ATP-binding</keyword>
<dbReference type="InterPro" id="IPR027417">
    <property type="entry name" value="P-loop_NTPase"/>
</dbReference>
<dbReference type="Proteomes" id="UP000647235">
    <property type="component" value="Unassembled WGS sequence"/>
</dbReference>
<evidence type="ECO:0000313" key="5">
    <source>
        <dbReference type="EMBL" id="MBC5664105.1"/>
    </source>
</evidence>
<keyword evidence="1" id="KW-0547">Nucleotide-binding</keyword>
<dbReference type="Gene3D" id="3.40.50.300">
    <property type="entry name" value="P-loop containing nucleotide triphosphate hydrolases"/>
    <property type="match status" value="2"/>
</dbReference>
<dbReference type="PROSITE" id="PS00211">
    <property type="entry name" value="ABC_TRANSPORTER_1"/>
    <property type="match status" value="1"/>
</dbReference>
<dbReference type="NCBIfam" id="NF000355">
    <property type="entry name" value="ribo_prot_ABC_F"/>
    <property type="match status" value="1"/>
</dbReference>
<comment type="caution">
    <text evidence="5">The sequence shown here is derived from an EMBL/GenBank/DDBJ whole genome shotgun (WGS) entry which is preliminary data.</text>
</comment>
<dbReference type="RefSeq" id="WP_186855346.1">
    <property type="nucleotide sequence ID" value="NZ_JACOOY010000002.1"/>
</dbReference>
<dbReference type="GO" id="GO:0005524">
    <property type="term" value="F:ATP binding"/>
    <property type="evidence" value="ECO:0007669"/>
    <property type="project" value="UniProtKB-KW"/>
</dbReference>
<dbReference type="InterPro" id="IPR037118">
    <property type="entry name" value="Val-tRNA_synth_C_sf"/>
</dbReference>
<dbReference type="InterPro" id="IPR017871">
    <property type="entry name" value="ABC_transporter-like_CS"/>
</dbReference>
<feature type="domain" description="ABC transporter" evidence="4">
    <location>
        <begin position="3"/>
        <end position="258"/>
    </location>
</feature>
<evidence type="ECO:0000259" key="4">
    <source>
        <dbReference type="PROSITE" id="PS50893"/>
    </source>
</evidence>
<keyword evidence="3" id="KW-0175">Coiled coil</keyword>
<evidence type="ECO:0000256" key="1">
    <source>
        <dbReference type="ARBA" id="ARBA00022741"/>
    </source>
</evidence>
<dbReference type="Pfam" id="PF00005">
    <property type="entry name" value="ABC_tran"/>
    <property type="match status" value="2"/>
</dbReference>
<dbReference type="Gene3D" id="1.10.287.380">
    <property type="entry name" value="Valyl-tRNA synthetase, C-terminal domain"/>
    <property type="match status" value="1"/>
</dbReference>
<dbReference type="Pfam" id="PF12848">
    <property type="entry name" value="ABC_tran_Xtn"/>
    <property type="match status" value="1"/>
</dbReference>
<dbReference type="PROSITE" id="PS50893">
    <property type="entry name" value="ABC_TRANSPORTER_2"/>
    <property type="match status" value="2"/>
</dbReference>
<dbReference type="Pfam" id="PF16326">
    <property type="entry name" value="ABC_tran_CTD"/>
    <property type="match status" value="1"/>
</dbReference>
<dbReference type="InterPro" id="IPR032781">
    <property type="entry name" value="ABC_tran_Xtn"/>
</dbReference>
<dbReference type="SMART" id="SM00382">
    <property type="entry name" value="AAA"/>
    <property type="match status" value="2"/>
</dbReference>
<keyword evidence="6" id="KW-1185">Reference proteome</keyword>
<dbReference type="PANTHER" id="PTHR42855">
    <property type="entry name" value="ABC TRANSPORTER ATP-BINDING SUBUNIT"/>
    <property type="match status" value="1"/>
</dbReference>
<dbReference type="InterPro" id="IPR003439">
    <property type="entry name" value="ABC_transporter-like_ATP-bd"/>
</dbReference>
<sequence length="641" mass="73109">MILACHGINKAFGEEIIVKDGSFHIEDHEKAALVGPNGAGKSTIFKIIAGELPSDGGSVILTKGKTMGYLAQHQDMNTDRSIYEEVRTAKADIIAMEQKIRQLELEMKDLSGDSLEDHMDSYNRLTAAFERENGYAYESELTGVLKGLGFQEEEFTKPVNTLSGGQKTRVSLGKLLLTKPDILLLDEPTNHLDLNSITWLETYILNYPGAVLIVSHDRYFLNRIVTKVIEIENGELMTYSGNYTDYSQKKQQIREARIKEYLNQQQEIKHQEAVIEKLRSFNREKSIKRAESREKMLEKIKPVEKPIETNKDFQLKLEPATISGNDVLTVEHLSKAFPPQTLFSDISFEIKRGEHVAIIGDNGTGKTTLLKILNQVLPADNGTFTLGTNVQIGYYDQEHHVLHMEKTIFEEISDDYPTLTNTQIRNMLAAFLFTGDDVFKRISDLSGGERGRVSLAKLMLSEANFLILDEPTNHLDITSKEILEKALNNYTGTLLYVSHDRYFINQTATRILDLTHHTFVNYIGNYDYYLEKKEELTAAYTENIDMTSDSSTDSGEVSASKLSWQEQKELQAKERKRQNELKKTEERISVLEDRDREIDDLMVQEEIFTNSVKCQELAKEKVQIAEELETLYKNWEILAED</sequence>
<dbReference type="PANTHER" id="PTHR42855:SF2">
    <property type="entry name" value="DRUG RESISTANCE ABC TRANSPORTER,ATP-BINDING PROTEIN"/>
    <property type="match status" value="1"/>
</dbReference>
<dbReference type="EMBL" id="JACOOY010000002">
    <property type="protein sequence ID" value="MBC5664105.1"/>
    <property type="molecule type" value="Genomic_DNA"/>
</dbReference>
<dbReference type="InterPro" id="IPR003593">
    <property type="entry name" value="AAA+_ATPase"/>
</dbReference>